<name>A0A075A3J5_OPIVI</name>
<evidence type="ECO:0000313" key="2">
    <source>
        <dbReference type="EMBL" id="KER32837.1"/>
    </source>
</evidence>
<accession>A0A075A3J5</accession>
<feature type="region of interest" description="Disordered" evidence="1">
    <location>
        <begin position="79"/>
        <end position="100"/>
    </location>
</feature>
<dbReference type="EMBL" id="KL596630">
    <property type="protein sequence ID" value="KER32837.1"/>
    <property type="molecule type" value="Genomic_DNA"/>
</dbReference>
<reference evidence="2 3" key="1">
    <citation type="submission" date="2013-11" db="EMBL/GenBank/DDBJ databases">
        <title>Opisthorchis viverrini - life in the bile duct.</title>
        <authorList>
            <person name="Young N.D."/>
            <person name="Nagarajan N."/>
            <person name="Lin S.J."/>
            <person name="Korhonen P.K."/>
            <person name="Jex A.R."/>
            <person name="Hall R.S."/>
            <person name="Safavi-Hemami H."/>
            <person name="Kaewkong W."/>
            <person name="Bertrand D."/>
            <person name="Gao S."/>
            <person name="Seet Q."/>
            <person name="Wongkham S."/>
            <person name="Teh B.T."/>
            <person name="Wongkham C."/>
            <person name="Intapan P.M."/>
            <person name="Maleewong W."/>
            <person name="Yang X."/>
            <person name="Hu M."/>
            <person name="Wang Z."/>
            <person name="Hofmann A."/>
            <person name="Sternberg P.W."/>
            <person name="Tan P."/>
            <person name="Wang J."/>
            <person name="Gasser R.B."/>
        </authorList>
    </citation>
    <scope>NUCLEOTIDE SEQUENCE [LARGE SCALE GENOMIC DNA]</scope>
</reference>
<feature type="region of interest" description="Disordered" evidence="1">
    <location>
        <begin position="15"/>
        <end position="48"/>
    </location>
</feature>
<evidence type="ECO:0000256" key="1">
    <source>
        <dbReference type="SAM" id="MobiDB-lite"/>
    </source>
</evidence>
<dbReference type="KEGG" id="ovi:T265_01127"/>
<proteinExistence type="predicted"/>
<sequence length="100" mass="11293">MLFLLIFHTENRATELEEGPTTYSPSVKKGSFSGQSSKPAAPDKTTDKQITVGFKTAQFPPTFFKEKQNNRLRLRFSDPKDIGQVLDKPQAQHLESNRVP</sequence>
<dbReference type="GeneID" id="20315315"/>
<dbReference type="RefSeq" id="XP_009163352.1">
    <property type="nucleotide sequence ID" value="XM_009165088.1"/>
</dbReference>
<protein>
    <submittedName>
        <fullName evidence="2">Uncharacterized protein</fullName>
    </submittedName>
</protein>
<keyword evidence="3" id="KW-1185">Reference proteome</keyword>
<dbReference type="CTD" id="20315315"/>
<evidence type="ECO:0000313" key="3">
    <source>
        <dbReference type="Proteomes" id="UP000054324"/>
    </source>
</evidence>
<dbReference type="AlphaFoldDB" id="A0A075A3J5"/>
<organism evidence="2 3">
    <name type="scientific">Opisthorchis viverrini</name>
    <name type="common">Southeast Asian liver fluke</name>
    <dbReference type="NCBI Taxonomy" id="6198"/>
    <lineage>
        <taxon>Eukaryota</taxon>
        <taxon>Metazoa</taxon>
        <taxon>Spiralia</taxon>
        <taxon>Lophotrochozoa</taxon>
        <taxon>Platyhelminthes</taxon>
        <taxon>Trematoda</taxon>
        <taxon>Digenea</taxon>
        <taxon>Opisthorchiida</taxon>
        <taxon>Opisthorchiata</taxon>
        <taxon>Opisthorchiidae</taxon>
        <taxon>Opisthorchis</taxon>
    </lineage>
</organism>
<dbReference type="Proteomes" id="UP000054324">
    <property type="component" value="Unassembled WGS sequence"/>
</dbReference>
<gene>
    <name evidence="2" type="ORF">T265_01127</name>
</gene>